<accession>A0A1I7LCE0</accession>
<evidence type="ECO:0000313" key="2">
    <source>
        <dbReference type="Proteomes" id="UP000183508"/>
    </source>
</evidence>
<dbReference type="Gene3D" id="2.10.290.10">
    <property type="entry name" value="YfgJ-like"/>
    <property type="match status" value="1"/>
</dbReference>
<dbReference type="InterPro" id="IPR029037">
    <property type="entry name" value="DUF1407/YfgJ-like_sf"/>
</dbReference>
<reference evidence="2" key="1">
    <citation type="submission" date="2016-10" db="EMBL/GenBank/DDBJ databases">
        <authorList>
            <person name="Varghese N."/>
        </authorList>
    </citation>
    <scope>NUCLEOTIDE SEQUENCE [LARGE SCALE GENOMIC DNA]</scope>
    <source>
        <strain evidence="2">DSM 17980</strain>
    </source>
</reference>
<keyword evidence="2" id="KW-1185">Reference proteome</keyword>
<gene>
    <name evidence="1" type="ORF">SAMN05421543_1356</name>
</gene>
<name>A0A1I7LCE0_9BACL</name>
<organism evidence="1 2">
    <name type="scientific">Alicyclobacillus macrosporangiidus</name>
    <dbReference type="NCBI Taxonomy" id="392015"/>
    <lineage>
        <taxon>Bacteria</taxon>
        <taxon>Bacillati</taxon>
        <taxon>Bacillota</taxon>
        <taxon>Bacilli</taxon>
        <taxon>Bacillales</taxon>
        <taxon>Alicyclobacillaceae</taxon>
        <taxon>Alicyclobacillus</taxon>
    </lineage>
</organism>
<dbReference type="EMBL" id="FPBV01000035">
    <property type="protein sequence ID" value="SFV07288.1"/>
    <property type="molecule type" value="Genomic_DNA"/>
</dbReference>
<protein>
    <submittedName>
        <fullName evidence="1">Uncharacterized protein</fullName>
    </submittedName>
</protein>
<dbReference type="AlphaFoldDB" id="A0A1I7LCE0"/>
<proteinExistence type="predicted"/>
<sequence length="129" mass="14896">MPGIMVWLTCERCDYQANVSPGSSMRVFDNVADYMRANRLRKKPSLAENERIHQLVVYSVYQCPECAQIYETKESTAHDQSGHVDVRQGRIRCPRCHTRGRKLSDIGESKLRCPNCRHTLSVHEMGVWD</sequence>
<dbReference type="Proteomes" id="UP000183508">
    <property type="component" value="Unassembled WGS sequence"/>
</dbReference>
<evidence type="ECO:0000313" key="1">
    <source>
        <dbReference type="EMBL" id="SFV07288.1"/>
    </source>
</evidence>